<sequence length="233" mass="25825">MCGGGPVVVALLYAQKKGQAKVQVLKYGDSSQAGGPTSRVVGYLAASIYTEPQSVNFSLSSEEKESLLRLAQLAVERFVKEKEIVKYTPQNPNFIMKKGAFVTLKKRGKLRGCIGFIEPALPLFETIIKASIYAAVRDPRFPPVSPEELKDLRVEISVLTPLERINNPQRILVGKHGLIISKNGKKGLLLPQVPVENNWSREEFLRQTCLKAGLPDDAWKKGAELYVFEAIVF</sequence>
<comment type="caution">
    <text evidence="2">The sequence shown here is derived from an EMBL/GenBank/DDBJ whole genome shotgun (WGS) entry which is preliminary data.</text>
</comment>
<dbReference type="SUPFAM" id="SSF143447">
    <property type="entry name" value="AMMECR1-like"/>
    <property type="match status" value="1"/>
</dbReference>
<dbReference type="NCBIfam" id="TIGR00296">
    <property type="entry name" value="TIGR00296 family protein"/>
    <property type="match status" value="1"/>
</dbReference>
<dbReference type="EMBL" id="LIZX01000004">
    <property type="protein sequence ID" value="KPJ70256.1"/>
    <property type="molecule type" value="Genomic_DNA"/>
</dbReference>
<reference evidence="2 3" key="1">
    <citation type="journal article" date="2015" name="Microbiome">
        <title>Genomic resolution of linkages in carbon, nitrogen, and sulfur cycling among widespread estuary sediment bacteria.</title>
        <authorList>
            <person name="Baker B.J."/>
            <person name="Lazar C.S."/>
            <person name="Teske A.P."/>
            <person name="Dick G.J."/>
        </authorList>
    </citation>
    <scope>NUCLEOTIDE SEQUENCE [LARGE SCALE GENOMIC DNA]</scope>
    <source>
        <strain evidence="2">DG_54_3</strain>
    </source>
</reference>
<gene>
    <name evidence="2" type="ORF">AMJ44_00360</name>
</gene>
<dbReference type="PROSITE" id="PS51112">
    <property type="entry name" value="AMMECR1"/>
    <property type="match status" value="1"/>
</dbReference>
<dbReference type="PATRIC" id="fig|1703775.3.peg.56"/>
<dbReference type="Gene3D" id="3.40.830.10">
    <property type="entry name" value="LigB-like"/>
    <property type="match status" value="1"/>
</dbReference>
<dbReference type="Gene3D" id="3.30.700.20">
    <property type="entry name" value="Hypothetical protein ph0010, domain 1"/>
    <property type="match status" value="1"/>
</dbReference>
<dbReference type="InterPro" id="IPR027485">
    <property type="entry name" value="AMMECR1_N"/>
</dbReference>
<dbReference type="Proteomes" id="UP000051861">
    <property type="component" value="Unassembled WGS sequence"/>
</dbReference>
<dbReference type="AlphaFoldDB" id="A0A0S7Y6A0"/>
<dbReference type="InterPro" id="IPR023472">
    <property type="entry name" value="Uncharacterised_MJ0810"/>
</dbReference>
<dbReference type="NCBIfam" id="TIGR04335">
    <property type="entry name" value="AmmeMemoSam_A"/>
    <property type="match status" value="1"/>
</dbReference>
<dbReference type="HAMAP" id="MF_00645">
    <property type="entry name" value="AMMECR1"/>
    <property type="match status" value="1"/>
</dbReference>
<dbReference type="InterPro" id="IPR027623">
    <property type="entry name" value="AmmeMemoSam_A"/>
</dbReference>
<protein>
    <recommendedName>
        <fullName evidence="1">AMMECR1 domain-containing protein</fullName>
    </recommendedName>
</protein>
<dbReference type="PANTHER" id="PTHR13016">
    <property type="entry name" value="AMMECR1 HOMOLOG"/>
    <property type="match status" value="1"/>
</dbReference>
<dbReference type="Pfam" id="PF01871">
    <property type="entry name" value="AMMECR1"/>
    <property type="match status" value="1"/>
</dbReference>
<evidence type="ECO:0000259" key="1">
    <source>
        <dbReference type="PROSITE" id="PS51112"/>
    </source>
</evidence>
<accession>A0A0S7Y6A0</accession>
<evidence type="ECO:0000313" key="3">
    <source>
        <dbReference type="Proteomes" id="UP000051861"/>
    </source>
</evidence>
<evidence type="ECO:0000313" key="2">
    <source>
        <dbReference type="EMBL" id="KPJ70256.1"/>
    </source>
</evidence>
<dbReference type="InterPro" id="IPR023473">
    <property type="entry name" value="AMMECR1"/>
</dbReference>
<dbReference type="NCBIfam" id="TIGR04336">
    <property type="entry name" value="AmmeMemoSam_B"/>
    <property type="match status" value="1"/>
</dbReference>
<organism evidence="2 3">
    <name type="scientific">candidate division WOR-1 bacterium DG_54_3</name>
    <dbReference type="NCBI Taxonomy" id="1703775"/>
    <lineage>
        <taxon>Bacteria</taxon>
        <taxon>Bacillati</taxon>
        <taxon>Saganbacteria</taxon>
    </lineage>
</organism>
<dbReference type="InterPro" id="IPR002733">
    <property type="entry name" value="AMMECR1_domain"/>
</dbReference>
<name>A0A0S7Y6A0_UNCSA</name>
<dbReference type="Gene3D" id="3.30.1490.150">
    <property type="entry name" value="Hypothetical protein ph0010, domain 2"/>
    <property type="match status" value="1"/>
</dbReference>
<proteinExistence type="inferred from homology"/>
<dbReference type="InterPro" id="IPR036071">
    <property type="entry name" value="AMMECR1_dom_sf"/>
</dbReference>
<dbReference type="PANTHER" id="PTHR13016:SF0">
    <property type="entry name" value="AMME SYNDROME CANDIDATE GENE 1 PROTEIN"/>
    <property type="match status" value="1"/>
</dbReference>
<feature type="domain" description="AMMECR1" evidence="1">
    <location>
        <begin position="62"/>
        <end position="233"/>
    </location>
</feature>